<gene>
    <name evidence="1" type="ORF">BpHYR1_039223</name>
</gene>
<evidence type="ECO:0000313" key="1">
    <source>
        <dbReference type="EMBL" id="RMZ95433.1"/>
    </source>
</evidence>
<evidence type="ECO:0000313" key="2">
    <source>
        <dbReference type="Proteomes" id="UP000276133"/>
    </source>
</evidence>
<organism evidence="1 2">
    <name type="scientific">Brachionus plicatilis</name>
    <name type="common">Marine rotifer</name>
    <name type="synonym">Brachionus muelleri</name>
    <dbReference type="NCBI Taxonomy" id="10195"/>
    <lineage>
        <taxon>Eukaryota</taxon>
        <taxon>Metazoa</taxon>
        <taxon>Spiralia</taxon>
        <taxon>Gnathifera</taxon>
        <taxon>Rotifera</taxon>
        <taxon>Eurotatoria</taxon>
        <taxon>Monogononta</taxon>
        <taxon>Pseudotrocha</taxon>
        <taxon>Ploima</taxon>
        <taxon>Brachionidae</taxon>
        <taxon>Brachionus</taxon>
    </lineage>
</organism>
<protein>
    <submittedName>
        <fullName evidence="1">Uncharacterized protein</fullName>
    </submittedName>
</protein>
<name>A0A3M7P8U7_BRAPC</name>
<comment type="caution">
    <text evidence="1">The sequence shown here is derived from an EMBL/GenBank/DDBJ whole genome shotgun (WGS) entry which is preliminary data.</text>
</comment>
<sequence length="137" mass="16060">MVSFPVHAFLIYIYHVNNRTKKDILYTMKIFDKIGLKQEKWIAYCVQKLRIKTLYYCTIWGSNSAQLSEKSTIQKLTQTSQTISIATLLNLKLLWIMDFFGNQICINSTIVASLLKLSIIPSRFMKQFENLFFFAEI</sequence>
<dbReference type="Proteomes" id="UP000276133">
    <property type="component" value="Unassembled WGS sequence"/>
</dbReference>
<dbReference type="AlphaFoldDB" id="A0A3M7P8U7"/>
<keyword evidence="2" id="KW-1185">Reference proteome</keyword>
<proteinExistence type="predicted"/>
<accession>A0A3M7P8U7</accession>
<reference evidence="1 2" key="1">
    <citation type="journal article" date="2018" name="Sci. Rep.">
        <title>Genomic signatures of local adaptation to the degree of environmental predictability in rotifers.</title>
        <authorList>
            <person name="Franch-Gras L."/>
            <person name="Hahn C."/>
            <person name="Garcia-Roger E.M."/>
            <person name="Carmona M.J."/>
            <person name="Serra M."/>
            <person name="Gomez A."/>
        </authorList>
    </citation>
    <scope>NUCLEOTIDE SEQUENCE [LARGE SCALE GENOMIC DNA]</scope>
    <source>
        <strain evidence="1">HYR1</strain>
    </source>
</reference>
<dbReference type="EMBL" id="REGN01012437">
    <property type="protein sequence ID" value="RMZ95433.1"/>
    <property type="molecule type" value="Genomic_DNA"/>
</dbReference>